<dbReference type="EMBL" id="JANQDH010000071">
    <property type="protein sequence ID" value="MDH6060851.1"/>
    <property type="molecule type" value="Genomic_DNA"/>
</dbReference>
<evidence type="ECO:0000256" key="6">
    <source>
        <dbReference type="ARBA" id="ARBA00022747"/>
    </source>
</evidence>
<evidence type="ECO:0000256" key="11">
    <source>
        <dbReference type="RuleBase" id="RU364115"/>
    </source>
</evidence>
<comment type="function">
    <text evidence="11">Subunit R is required for both nuclease and ATPase activities, but not for modification.</text>
</comment>
<dbReference type="CDD" id="cd22332">
    <property type="entry name" value="HsdR_N"/>
    <property type="match status" value="1"/>
</dbReference>
<reference evidence="13 14" key="1">
    <citation type="journal article" date="2023" name="J. Phycol.">
        <title>Chrysosporum ovalisporum is synonymous with the true-branching cyanobacterium Umezakia natans (Nostocales/Aphanizomenonaceae).</title>
        <authorList>
            <person name="McGregor G.B."/>
            <person name="Sendall B.C."/>
            <person name="Niiyama Y."/>
            <person name="Tuji A."/>
            <person name="Willis A."/>
        </authorList>
    </citation>
    <scope>NUCLEOTIDE SEQUENCE [LARGE SCALE GENOMIC DNA]</scope>
    <source>
        <strain evidence="13 14">ANA360D</strain>
    </source>
</reference>
<keyword evidence="7 13" id="KW-0255">Endonuclease</keyword>
<evidence type="ECO:0000256" key="3">
    <source>
        <dbReference type="ARBA" id="ARBA00011296"/>
    </source>
</evidence>
<comment type="catalytic activity">
    <reaction evidence="1 11">
        <text>Endonucleolytic cleavage of DNA to give random double-stranded fragments with terminal 5'-phosphates, ATP is simultaneously hydrolyzed.</text>
        <dbReference type="EC" id="3.1.21.3"/>
    </reaction>
</comment>
<evidence type="ECO:0000256" key="2">
    <source>
        <dbReference type="ARBA" id="ARBA00008598"/>
    </source>
</evidence>
<sequence>MNKFTESIIEQATLDWLSELGYTTLNGVEIAPDTPQTERQEYNEVILINRLQNALQTINPHIPFHAIQDAIKKITRTETPILYENNRRFHKYLTDGVDVEYQQNGQTQYKKVQLIDFNKIDNNDWLVVNQFRVKETGKTARIPDVVIFINGLPIAVIELKNAADENATIKGAFNQLQTYKNDISCLFPYNEILVISDGIKARVGTLTADWERFMPWRTIDGENIIPQGQAELETIIKGIFNQTTILDIIQYFIVFEVDQDTIIKKMAGYHQYHAVNKAITSTIKATRTDGDTKVGVVWHTQGSGKSLTMAFYSGKLIQQPEMENPTLVILTDRNDLDDQLFTTFSSCVDLLRQNPVQAENRENLKELLQVAAGGIVFTTIQKFAPETGNEYEELSPRHNIVLIADEAHRSQYGLKAKVVQKDDEAYIKYGYAKYLRDAIPHASFVGFTGTPIAQTDKNTTALFGDYIDIYDIQRAVEDEATVKIYYETRLAKLDLEPSERPNIDPEFEEITEDQELTTKEKLKSKWARLEALVGAEKRINQIAKDIVEHFENRTAAPELRDGKAMIVCMSRRICADLYHAIIQIKPEWHSEDDNQGVIKVVMTGSAADDKKMQPHIRSKKARKELAKRFKKADDPFKIVIVRDMWLTGFDAPSLHTLYVDKPMQGHNLMQAIARVNRVFKDKPGGLIVDYLGIAEQLKDALKDYTERDRGETGIDTSIALVIMQEKYEIVKAMYHNFNYQKFFTGKPTERVSIIPAALNHILGLEDGKQRYIKAVGELSKAFALVSSTDEGIAIRDEIGFFQAIKAAMVKYTTGDGKSPEDIDAAVRQIVSKAIASEQVIDIFTSAGLNKPNIAILSDEFLEEVRGLPYRNVALETLQKLINEQIKISFRKNLIQARSFREMLENTIKRYQNRAIETAQVINELIELAKAMREGQRRGEDLGLTEDETAFYDALEVNDSAVMILGDDTLKAIARDLVKAIRANLTIDWTVKENVRAKLRVIVKRLLKKYGYPPDKCDKATSTVLEQAEFFLQEGQS</sequence>
<dbReference type="RefSeq" id="WP_280654841.1">
    <property type="nucleotide sequence ID" value="NZ_JANQDH010000071.1"/>
</dbReference>
<dbReference type="InterPro" id="IPR021810">
    <property type="entry name" value="T1RH-like_C"/>
</dbReference>
<dbReference type="Pfam" id="PF04313">
    <property type="entry name" value="HSDR_N"/>
    <property type="match status" value="1"/>
</dbReference>
<organism evidence="13 14">
    <name type="scientific">Chrysosporum bergii ANA360D</name>
    <dbReference type="NCBI Taxonomy" id="617107"/>
    <lineage>
        <taxon>Bacteria</taxon>
        <taxon>Bacillati</taxon>
        <taxon>Cyanobacteriota</taxon>
        <taxon>Cyanophyceae</taxon>
        <taxon>Nostocales</taxon>
        <taxon>Nodulariaceae</taxon>
        <taxon>Chrysosporum</taxon>
    </lineage>
</organism>
<keyword evidence="6 11" id="KW-0680">Restriction system</keyword>
<evidence type="ECO:0000256" key="10">
    <source>
        <dbReference type="ARBA" id="ARBA00023125"/>
    </source>
</evidence>
<keyword evidence="4" id="KW-0540">Nuclease</keyword>
<evidence type="ECO:0000256" key="9">
    <source>
        <dbReference type="ARBA" id="ARBA00022840"/>
    </source>
</evidence>
<gene>
    <name evidence="13" type="ORF">NWP17_10435</name>
</gene>
<dbReference type="SUPFAM" id="SSF52540">
    <property type="entry name" value="P-loop containing nucleoside triphosphate hydrolases"/>
    <property type="match status" value="2"/>
</dbReference>
<keyword evidence="8 11" id="KW-0378">Hydrolase</keyword>
<evidence type="ECO:0000313" key="13">
    <source>
        <dbReference type="EMBL" id="MDH6060851.1"/>
    </source>
</evidence>
<dbReference type="Gene3D" id="3.90.1570.50">
    <property type="match status" value="1"/>
</dbReference>
<dbReference type="NCBIfam" id="TIGR00348">
    <property type="entry name" value="hsdR"/>
    <property type="match status" value="1"/>
</dbReference>
<proteinExistence type="inferred from homology"/>
<dbReference type="GO" id="GO:0005524">
    <property type="term" value="F:ATP binding"/>
    <property type="evidence" value="ECO:0007669"/>
    <property type="project" value="UniProtKB-KW"/>
</dbReference>
<evidence type="ECO:0000259" key="12">
    <source>
        <dbReference type="PROSITE" id="PS51192"/>
    </source>
</evidence>
<evidence type="ECO:0000256" key="8">
    <source>
        <dbReference type="ARBA" id="ARBA00022801"/>
    </source>
</evidence>
<dbReference type="InterPro" id="IPR040980">
    <property type="entry name" value="SWI2_SNF2"/>
</dbReference>
<accession>A0AA43KBR9</accession>
<dbReference type="Gene3D" id="3.40.50.300">
    <property type="entry name" value="P-loop containing nucleotide triphosphate hydrolases"/>
    <property type="match status" value="2"/>
</dbReference>
<dbReference type="CDD" id="cd18030">
    <property type="entry name" value="DEXHc_RE_I_HsdR"/>
    <property type="match status" value="1"/>
</dbReference>
<dbReference type="Pfam" id="PF11867">
    <property type="entry name" value="T1RH-like_C"/>
    <property type="match status" value="1"/>
</dbReference>
<dbReference type="InterPro" id="IPR055180">
    <property type="entry name" value="HsdR_RecA-like_helicase_dom_2"/>
</dbReference>
<dbReference type="Pfam" id="PF22679">
    <property type="entry name" value="T1R_D3-like"/>
    <property type="match status" value="1"/>
</dbReference>
<keyword evidence="5 11" id="KW-0547">Nucleotide-binding</keyword>
<dbReference type="Pfam" id="PF18766">
    <property type="entry name" value="SWI2_SNF2"/>
    <property type="match status" value="1"/>
</dbReference>
<dbReference type="PROSITE" id="PS51192">
    <property type="entry name" value="HELICASE_ATP_BIND_1"/>
    <property type="match status" value="1"/>
</dbReference>
<dbReference type="InterPro" id="IPR027417">
    <property type="entry name" value="P-loop_NTPase"/>
</dbReference>
<dbReference type="PANTHER" id="PTHR30195:SF15">
    <property type="entry name" value="TYPE I RESTRICTION ENZYME HINDI ENDONUCLEASE SUBUNIT"/>
    <property type="match status" value="1"/>
</dbReference>
<dbReference type="GO" id="GO:0003677">
    <property type="term" value="F:DNA binding"/>
    <property type="evidence" value="ECO:0007669"/>
    <property type="project" value="UniProtKB-KW"/>
</dbReference>
<dbReference type="InterPro" id="IPR051268">
    <property type="entry name" value="Type-I_R_enzyme_R_subunit"/>
</dbReference>
<dbReference type="Proteomes" id="UP001159387">
    <property type="component" value="Unassembled WGS sequence"/>
</dbReference>
<dbReference type="GO" id="GO:0009307">
    <property type="term" value="P:DNA restriction-modification system"/>
    <property type="evidence" value="ECO:0007669"/>
    <property type="project" value="UniProtKB-KW"/>
</dbReference>
<keyword evidence="9 11" id="KW-0067">ATP-binding</keyword>
<dbReference type="PANTHER" id="PTHR30195">
    <property type="entry name" value="TYPE I SITE-SPECIFIC DEOXYRIBONUCLEASE PROTEIN SUBUNIT M AND R"/>
    <property type="match status" value="1"/>
</dbReference>
<evidence type="ECO:0000256" key="1">
    <source>
        <dbReference type="ARBA" id="ARBA00000851"/>
    </source>
</evidence>
<evidence type="ECO:0000256" key="5">
    <source>
        <dbReference type="ARBA" id="ARBA00022741"/>
    </source>
</evidence>
<dbReference type="EC" id="3.1.21.3" evidence="11"/>
<keyword evidence="10 11" id="KW-0238">DNA-binding</keyword>
<evidence type="ECO:0000313" key="14">
    <source>
        <dbReference type="Proteomes" id="UP001159387"/>
    </source>
</evidence>
<protein>
    <recommendedName>
        <fullName evidence="11">Type I restriction enzyme endonuclease subunit</fullName>
        <shortName evidence="11">R protein</shortName>
        <ecNumber evidence="11">3.1.21.3</ecNumber>
    </recommendedName>
</protein>
<evidence type="ECO:0000256" key="7">
    <source>
        <dbReference type="ARBA" id="ARBA00022759"/>
    </source>
</evidence>
<dbReference type="InterPro" id="IPR007409">
    <property type="entry name" value="Restrct_endonuc_type1_HsdR_N"/>
</dbReference>
<comment type="similarity">
    <text evidence="2 11">Belongs to the HsdR family.</text>
</comment>
<feature type="domain" description="Helicase ATP-binding" evidence="12">
    <location>
        <begin position="286"/>
        <end position="469"/>
    </location>
</feature>
<keyword evidence="14" id="KW-1185">Reference proteome</keyword>
<comment type="caution">
    <text evidence="13">The sequence shown here is derived from an EMBL/GenBank/DDBJ whole genome shotgun (WGS) entry which is preliminary data.</text>
</comment>
<dbReference type="SMART" id="SM00487">
    <property type="entry name" value="DEXDc"/>
    <property type="match status" value="1"/>
</dbReference>
<name>A0AA43KBR9_9CYAN</name>
<dbReference type="AlphaFoldDB" id="A0AA43KBR9"/>
<dbReference type="InterPro" id="IPR004473">
    <property type="entry name" value="Restrct_endonuc_typeI_HsdR"/>
</dbReference>
<evidence type="ECO:0000256" key="4">
    <source>
        <dbReference type="ARBA" id="ARBA00022722"/>
    </source>
</evidence>
<dbReference type="GO" id="GO:0009035">
    <property type="term" value="F:type I site-specific deoxyribonuclease activity"/>
    <property type="evidence" value="ECO:0007669"/>
    <property type="project" value="UniProtKB-EC"/>
</dbReference>
<dbReference type="CDD" id="cd18800">
    <property type="entry name" value="SF2_C_EcoR124I-like"/>
    <property type="match status" value="1"/>
</dbReference>
<dbReference type="InterPro" id="IPR014001">
    <property type="entry name" value="Helicase_ATP-bd"/>
</dbReference>
<comment type="subunit">
    <text evidence="3 11">The type I restriction/modification system is composed of three polypeptides R, M and S.</text>
</comment>